<keyword evidence="1" id="KW-0472">Membrane</keyword>
<dbReference type="AlphaFoldDB" id="A0A2U2BA24"/>
<accession>A0A2U2BA24</accession>
<feature type="transmembrane region" description="Helical" evidence="1">
    <location>
        <begin position="180"/>
        <end position="198"/>
    </location>
</feature>
<name>A0A2U2BA24_9BACT</name>
<evidence type="ECO:0000313" key="5">
    <source>
        <dbReference type="Proteomes" id="UP000244956"/>
    </source>
</evidence>
<reference evidence="4 5" key="1">
    <citation type="submission" date="2018-05" db="EMBL/GenBank/DDBJ databases">
        <title>Marinilabilia rubrum sp. nov., isolated from saltern sediment.</title>
        <authorList>
            <person name="Zhang R."/>
        </authorList>
    </citation>
    <scope>NUCLEOTIDE SEQUENCE [LARGE SCALE GENOMIC DNA]</scope>
    <source>
        <strain evidence="4 5">WTE16</strain>
    </source>
</reference>
<dbReference type="RefSeq" id="WP_109264019.1">
    <property type="nucleotide sequence ID" value="NZ_QEWP01000005.1"/>
</dbReference>
<proteinExistence type="predicted"/>
<keyword evidence="1" id="KW-0812">Transmembrane</keyword>
<feature type="chain" id="PRO_5015496189" description="TPM domain-containing protein" evidence="2">
    <location>
        <begin position="22"/>
        <end position="265"/>
    </location>
</feature>
<dbReference type="Gene3D" id="3.10.310.50">
    <property type="match status" value="1"/>
</dbReference>
<organism evidence="4 5">
    <name type="scientific">Marinilabilia rubra</name>
    <dbReference type="NCBI Taxonomy" id="2162893"/>
    <lineage>
        <taxon>Bacteria</taxon>
        <taxon>Pseudomonadati</taxon>
        <taxon>Bacteroidota</taxon>
        <taxon>Bacteroidia</taxon>
        <taxon>Marinilabiliales</taxon>
        <taxon>Marinilabiliaceae</taxon>
        <taxon>Marinilabilia</taxon>
    </lineage>
</organism>
<dbReference type="Pfam" id="PF04536">
    <property type="entry name" value="TPM_phosphatase"/>
    <property type="match status" value="1"/>
</dbReference>
<dbReference type="EMBL" id="QEWP01000005">
    <property type="protein sequence ID" value="PWD99918.1"/>
    <property type="molecule type" value="Genomic_DNA"/>
</dbReference>
<sequence length="265" mass="28230">MKRIAILIIFLSALFTGFSQDFPERPNPPKIVNDFADVLDQSTRERMEQQLVGFNNQTSTQIAVVTISDLGGYDAAGFAFQLAEKWGIGQKDKDNGILILIKPKTSQSKGRAFIATGYGLEGIVPDAVANRIVDEEMIPRFKKNDYAGGIMAATSVLMDLTRGEYTADGYMKKTRRSGGVLGGFGFIFIIFVIFLVAFRGQKSRHDSVGHSLPFFLLLTMMGSGNRSHSGSWGDFSSGSGSFGGGGGFGGFGGGSFGGGGAGGSW</sequence>
<feature type="domain" description="TPM" evidence="3">
    <location>
        <begin position="32"/>
        <end position="158"/>
    </location>
</feature>
<protein>
    <recommendedName>
        <fullName evidence="3">TPM domain-containing protein</fullName>
    </recommendedName>
</protein>
<dbReference type="OrthoDB" id="9810918at2"/>
<dbReference type="InterPro" id="IPR007621">
    <property type="entry name" value="TPM_dom"/>
</dbReference>
<gene>
    <name evidence="4" type="ORF">DDZ16_08495</name>
</gene>
<dbReference type="Proteomes" id="UP000244956">
    <property type="component" value="Unassembled WGS sequence"/>
</dbReference>
<evidence type="ECO:0000256" key="1">
    <source>
        <dbReference type="SAM" id="Phobius"/>
    </source>
</evidence>
<dbReference type="PANTHER" id="PTHR30373">
    <property type="entry name" value="UPF0603 PROTEIN YGCG"/>
    <property type="match status" value="1"/>
</dbReference>
<evidence type="ECO:0000256" key="2">
    <source>
        <dbReference type="SAM" id="SignalP"/>
    </source>
</evidence>
<comment type="caution">
    <text evidence="4">The sequence shown here is derived from an EMBL/GenBank/DDBJ whole genome shotgun (WGS) entry which is preliminary data.</text>
</comment>
<keyword evidence="5" id="KW-1185">Reference proteome</keyword>
<keyword evidence="1" id="KW-1133">Transmembrane helix</keyword>
<feature type="signal peptide" evidence="2">
    <location>
        <begin position="1"/>
        <end position="21"/>
    </location>
</feature>
<evidence type="ECO:0000313" key="4">
    <source>
        <dbReference type="EMBL" id="PWD99918.1"/>
    </source>
</evidence>
<keyword evidence="2" id="KW-0732">Signal</keyword>
<dbReference type="PANTHER" id="PTHR30373:SF2">
    <property type="entry name" value="UPF0603 PROTEIN YGCG"/>
    <property type="match status" value="1"/>
</dbReference>
<evidence type="ECO:0000259" key="3">
    <source>
        <dbReference type="Pfam" id="PF04536"/>
    </source>
</evidence>